<proteinExistence type="predicted"/>
<dbReference type="EMBL" id="GL876967">
    <property type="protein sequence ID" value="KLU83020.1"/>
    <property type="molecule type" value="Genomic_DNA"/>
</dbReference>
<dbReference type="STRING" id="644358.A0A0C4DQE7"/>
<protein>
    <submittedName>
        <fullName evidence="2 3">Uncharacterized protein</fullName>
    </submittedName>
</protein>
<accession>A0A0C4DQE7</accession>
<dbReference type="OrthoDB" id="2821964at2759"/>
<organism evidence="3 4">
    <name type="scientific">Magnaporthiopsis poae (strain ATCC 64411 / 73-15)</name>
    <name type="common">Kentucky bluegrass fungus</name>
    <name type="synonym">Magnaporthe poae</name>
    <dbReference type="NCBI Taxonomy" id="644358"/>
    <lineage>
        <taxon>Eukaryota</taxon>
        <taxon>Fungi</taxon>
        <taxon>Dikarya</taxon>
        <taxon>Ascomycota</taxon>
        <taxon>Pezizomycotina</taxon>
        <taxon>Sordariomycetes</taxon>
        <taxon>Sordariomycetidae</taxon>
        <taxon>Magnaporthales</taxon>
        <taxon>Magnaporthaceae</taxon>
        <taxon>Magnaporthiopsis</taxon>
    </lineage>
</organism>
<sequence>MHGDTPKLGSVPTDVCRTERIPEIRSGVCQRYEYKTFLLIATKKTSKRRGHKLFRRHADTLAASPGPACVTVKALHASRSPPLWPAATCDVRKAARAADRNRRHAPQRHGLLQNTTTKPTPRSPTHPRICDTSIAPGTSRGSGTSVENNDSGKPSADTACRRTLARLAKLAPRPLRLPNVVRARRIYRFDSVNLCRFCPARWCGYTESLPERVQAAFPDVVLKKPPPPPPPPTAAPHHGRLHEEVSGPGPGLAQVPSAPGVRALRTDSDGWGTARRCPSTSHRKP</sequence>
<evidence type="ECO:0000313" key="4">
    <source>
        <dbReference type="Proteomes" id="UP000011715"/>
    </source>
</evidence>
<reference evidence="2" key="1">
    <citation type="submission" date="2010-05" db="EMBL/GenBank/DDBJ databases">
        <title>The Genome Sequence of Magnaporthe poae strain ATCC 64411.</title>
        <authorList>
            <consortium name="The Broad Institute Genome Sequencing Platform"/>
            <consortium name="Broad Institute Genome Sequencing Center for Infectious Disease"/>
            <person name="Ma L.-J."/>
            <person name="Dead R."/>
            <person name="Young S."/>
            <person name="Zeng Q."/>
            <person name="Koehrsen M."/>
            <person name="Alvarado L."/>
            <person name="Berlin A."/>
            <person name="Chapman S.B."/>
            <person name="Chen Z."/>
            <person name="Freedman E."/>
            <person name="Gellesch M."/>
            <person name="Goldberg J."/>
            <person name="Griggs A."/>
            <person name="Gujja S."/>
            <person name="Heilman E.R."/>
            <person name="Heiman D."/>
            <person name="Hepburn T."/>
            <person name="Howarth C."/>
            <person name="Jen D."/>
            <person name="Larson L."/>
            <person name="Mehta T."/>
            <person name="Neiman D."/>
            <person name="Pearson M."/>
            <person name="Roberts A."/>
            <person name="Saif S."/>
            <person name="Shea T."/>
            <person name="Shenoy N."/>
            <person name="Sisk P."/>
            <person name="Stolte C."/>
            <person name="Sykes S."/>
            <person name="Walk T."/>
            <person name="White J."/>
            <person name="Yandava C."/>
            <person name="Haas B."/>
            <person name="Nusbaum C."/>
            <person name="Birren B."/>
        </authorList>
    </citation>
    <scope>NUCLEOTIDE SEQUENCE</scope>
    <source>
        <strain evidence="2">ATCC 64411</strain>
    </source>
</reference>
<dbReference type="AlphaFoldDB" id="A0A0C4DQE7"/>
<reference evidence="3" key="5">
    <citation type="submission" date="2015-06" db="UniProtKB">
        <authorList>
            <consortium name="EnsemblFungi"/>
        </authorList>
    </citation>
    <scope>IDENTIFICATION</scope>
    <source>
        <strain evidence="3">ATCC 64411</strain>
    </source>
</reference>
<reference evidence="3" key="4">
    <citation type="journal article" date="2015" name="G3 (Bethesda)">
        <title>Genome sequences of three phytopathogenic species of the Magnaporthaceae family of fungi.</title>
        <authorList>
            <person name="Okagaki L.H."/>
            <person name="Nunes C.C."/>
            <person name="Sailsbery J."/>
            <person name="Clay B."/>
            <person name="Brown D."/>
            <person name="John T."/>
            <person name="Oh Y."/>
            <person name="Young N."/>
            <person name="Fitzgerald M."/>
            <person name="Haas B.J."/>
            <person name="Zeng Q."/>
            <person name="Young S."/>
            <person name="Adiconis X."/>
            <person name="Fan L."/>
            <person name="Levin J.Z."/>
            <person name="Mitchell T.K."/>
            <person name="Okubara P.A."/>
            <person name="Farman M.L."/>
            <person name="Kohn L.M."/>
            <person name="Birren B."/>
            <person name="Ma L.-J."/>
            <person name="Dean R.A."/>
        </authorList>
    </citation>
    <scope>NUCLEOTIDE SEQUENCE</scope>
    <source>
        <strain evidence="3">ATCC 64411 / 73-15</strain>
    </source>
</reference>
<feature type="region of interest" description="Disordered" evidence="1">
    <location>
        <begin position="220"/>
        <end position="285"/>
    </location>
</feature>
<reference evidence="4" key="2">
    <citation type="submission" date="2010-05" db="EMBL/GenBank/DDBJ databases">
        <title>The genome sequence of Magnaporthe poae strain ATCC 64411.</title>
        <authorList>
            <person name="Ma L.-J."/>
            <person name="Dead R."/>
            <person name="Young S."/>
            <person name="Zeng Q."/>
            <person name="Koehrsen M."/>
            <person name="Alvarado L."/>
            <person name="Berlin A."/>
            <person name="Chapman S.B."/>
            <person name="Chen Z."/>
            <person name="Freedman E."/>
            <person name="Gellesch M."/>
            <person name="Goldberg J."/>
            <person name="Griggs A."/>
            <person name="Gujja S."/>
            <person name="Heilman E.R."/>
            <person name="Heiman D."/>
            <person name="Hepburn T."/>
            <person name="Howarth C."/>
            <person name="Jen D."/>
            <person name="Larson L."/>
            <person name="Mehta T."/>
            <person name="Neiman D."/>
            <person name="Pearson M."/>
            <person name="Roberts A."/>
            <person name="Saif S."/>
            <person name="Shea T."/>
            <person name="Shenoy N."/>
            <person name="Sisk P."/>
            <person name="Stolte C."/>
            <person name="Sykes S."/>
            <person name="Walk T."/>
            <person name="White J."/>
            <person name="Yandava C."/>
            <person name="Haas B."/>
            <person name="Nusbaum C."/>
            <person name="Birren B."/>
        </authorList>
    </citation>
    <scope>NUCLEOTIDE SEQUENCE [LARGE SCALE GENOMIC DNA]</scope>
    <source>
        <strain evidence="4">ATCC 64411 / 73-15</strain>
    </source>
</reference>
<evidence type="ECO:0000256" key="1">
    <source>
        <dbReference type="SAM" id="MobiDB-lite"/>
    </source>
</evidence>
<gene>
    <name evidence="2" type="ORF">MAPG_02087</name>
</gene>
<dbReference type="VEuPathDB" id="FungiDB:MAPG_02087"/>
<keyword evidence="4" id="KW-1185">Reference proteome</keyword>
<feature type="region of interest" description="Disordered" evidence="1">
    <location>
        <begin position="97"/>
        <end position="157"/>
    </location>
</feature>
<dbReference type="EMBL" id="ADBL01000533">
    <property type="status" value="NOT_ANNOTATED_CDS"/>
    <property type="molecule type" value="Genomic_DNA"/>
</dbReference>
<reference evidence="2" key="3">
    <citation type="submission" date="2011-03" db="EMBL/GenBank/DDBJ databases">
        <title>Annotation of Magnaporthe poae ATCC 64411.</title>
        <authorList>
            <person name="Ma L.-J."/>
            <person name="Dead R."/>
            <person name="Young S.K."/>
            <person name="Zeng Q."/>
            <person name="Gargeya S."/>
            <person name="Fitzgerald M."/>
            <person name="Haas B."/>
            <person name="Abouelleil A."/>
            <person name="Alvarado L."/>
            <person name="Arachchi H.M."/>
            <person name="Berlin A."/>
            <person name="Brown A."/>
            <person name="Chapman S.B."/>
            <person name="Chen Z."/>
            <person name="Dunbar C."/>
            <person name="Freedman E."/>
            <person name="Gearin G."/>
            <person name="Gellesch M."/>
            <person name="Goldberg J."/>
            <person name="Griggs A."/>
            <person name="Gujja S."/>
            <person name="Heiman D."/>
            <person name="Howarth C."/>
            <person name="Larson L."/>
            <person name="Lui A."/>
            <person name="MacDonald P.J.P."/>
            <person name="Mehta T."/>
            <person name="Montmayeur A."/>
            <person name="Murphy C."/>
            <person name="Neiman D."/>
            <person name="Pearson M."/>
            <person name="Priest M."/>
            <person name="Roberts A."/>
            <person name="Saif S."/>
            <person name="Shea T."/>
            <person name="Shenoy N."/>
            <person name="Sisk P."/>
            <person name="Stolte C."/>
            <person name="Sykes S."/>
            <person name="Yandava C."/>
            <person name="Wortman J."/>
            <person name="Nusbaum C."/>
            <person name="Birren B."/>
        </authorList>
    </citation>
    <scope>NUCLEOTIDE SEQUENCE</scope>
    <source>
        <strain evidence="2">ATCC 64411</strain>
    </source>
</reference>
<name>A0A0C4DQE7_MAGP6</name>
<evidence type="ECO:0000313" key="2">
    <source>
        <dbReference type="EMBL" id="KLU83020.1"/>
    </source>
</evidence>
<dbReference type="EnsemblFungi" id="MAPG_02087T0">
    <property type="protein sequence ID" value="MAPG_02087T0"/>
    <property type="gene ID" value="MAPG_02087"/>
</dbReference>
<dbReference type="eggNOG" id="ENOG502TITA">
    <property type="taxonomic scope" value="Eukaryota"/>
</dbReference>
<feature type="compositionally biased region" description="Polar residues" evidence="1">
    <location>
        <begin position="135"/>
        <end position="152"/>
    </location>
</feature>
<dbReference type="Proteomes" id="UP000011715">
    <property type="component" value="Unassembled WGS sequence"/>
</dbReference>
<feature type="compositionally biased region" description="Pro residues" evidence="1">
    <location>
        <begin position="224"/>
        <end position="234"/>
    </location>
</feature>
<evidence type="ECO:0000313" key="3">
    <source>
        <dbReference type="EnsemblFungi" id="MAPG_02087T0"/>
    </source>
</evidence>